<dbReference type="EMBL" id="CAJVPW010011945">
    <property type="protein sequence ID" value="CAG8630529.1"/>
    <property type="molecule type" value="Genomic_DNA"/>
</dbReference>
<protein>
    <submittedName>
        <fullName evidence="1">7216_t:CDS:1</fullName>
    </submittedName>
</protein>
<organism evidence="1 2">
    <name type="scientific">Cetraspora pellucida</name>
    <dbReference type="NCBI Taxonomy" id="1433469"/>
    <lineage>
        <taxon>Eukaryota</taxon>
        <taxon>Fungi</taxon>
        <taxon>Fungi incertae sedis</taxon>
        <taxon>Mucoromycota</taxon>
        <taxon>Glomeromycotina</taxon>
        <taxon>Glomeromycetes</taxon>
        <taxon>Diversisporales</taxon>
        <taxon>Gigasporaceae</taxon>
        <taxon>Cetraspora</taxon>
    </lineage>
</organism>
<evidence type="ECO:0000313" key="2">
    <source>
        <dbReference type="Proteomes" id="UP000789366"/>
    </source>
</evidence>
<proteinExistence type="predicted"/>
<dbReference type="Proteomes" id="UP000789366">
    <property type="component" value="Unassembled WGS sequence"/>
</dbReference>
<evidence type="ECO:0000313" key="1">
    <source>
        <dbReference type="EMBL" id="CAG8630529.1"/>
    </source>
</evidence>
<gene>
    <name evidence="1" type="ORF">SPELUC_LOCUS8206</name>
</gene>
<feature type="non-terminal residue" evidence="1">
    <location>
        <position position="563"/>
    </location>
</feature>
<keyword evidence="2" id="KW-1185">Reference proteome</keyword>
<comment type="caution">
    <text evidence="1">The sequence shown here is derived from an EMBL/GenBank/DDBJ whole genome shotgun (WGS) entry which is preliminary data.</text>
</comment>
<sequence length="563" mass="65736">MSNLHIFGANNDHDSFISTDMNGNETFSDVFNDFNLQNNDDERVIESYESDMESEFKESTESKYTLAENQIFESWKSVNEEVIQKKKNGFGFCITRSEIDKVDKKPRRHVYSYTKGQKYVQHKEAHVLDERNKGHKTGGCPFHINVYRWKDNDQIRISNIIGTHNHEMVENITMVEPRYQQLTKNMQDEIRLLASSSVRAGAIIEILQKKYPEKYIHARNIYNMIQKIYCEKHISADILQNYPDSASYLKKQLYPCRKTWVLCFTHRSFNAGVQTTQRVESYNNVIKKHVSGALSLFELSNTIERLLIKEDQYQHFNEVAGVLPNVYNEDYYSRYFKAIYESSNLEDELKSQSTDDVSNGMFADDMFDAYVIELDQLINNLDHARIHNVACEVNIANEPAISTIINEQSESFEQDFQVDFAHLNNIRDNYVFTSKVRRYNELYEIHHRLANEMEMELILDRRSNISDNDTPQFNDTIQFAATISNPVNIHSKGRKPKNEKAIAFKDNKYKKQKVDNTNEIIYSETLNIHRDKLSEIMNMNVSHHCGVCGQAGHNSRTCHEHNN</sequence>
<accession>A0ACA9N458</accession>
<reference evidence="1" key="1">
    <citation type="submission" date="2021-06" db="EMBL/GenBank/DDBJ databases">
        <authorList>
            <person name="Kallberg Y."/>
            <person name="Tangrot J."/>
            <person name="Rosling A."/>
        </authorList>
    </citation>
    <scope>NUCLEOTIDE SEQUENCE</scope>
    <source>
        <strain evidence="1">28 12/20/2015</strain>
    </source>
</reference>
<name>A0ACA9N458_9GLOM</name>